<dbReference type="Pfam" id="PF02770">
    <property type="entry name" value="Acyl-CoA_dh_M"/>
    <property type="match status" value="1"/>
</dbReference>
<accession>A0A6J7A0B2</accession>
<dbReference type="SUPFAM" id="SSF47203">
    <property type="entry name" value="Acyl-CoA dehydrogenase C-terminal domain-like"/>
    <property type="match status" value="1"/>
</dbReference>
<evidence type="ECO:0000256" key="2">
    <source>
        <dbReference type="ARBA" id="ARBA00009347"/>
    </source>
</evidence>
<reference evidence="10" key="1">
    <citation type="submission" date="2020-05" db="EMBL/GenBank/DDBJ databases">
        <authorList>
            <person name="Chiriac C."/>
            <person name="Salcher M."/>
            <person name="Ghai R."/>
            <person name="Kavagutti S V."/>
        </authorList>
    </citation>
    <scope>NUCLEOTIDE SEQUENCE</scope>
</reference>
<dbReference type="EMBL" id="CAFAAJ010000253">
    <property type="protein sequence ID" value="CAB4826225.1"/>
    <property type="molecule type" value="Genomic_DNA"/>
</dbReference>
<evidence type="ECO:0000256" key="5">
    <source>
        <dbReference type="ARBA" id="ARBA00023002"/>
    </source>
</evidence>
<feature type="domain" description="Acyl-CoA dehydrogenase/oxidase C-terminal" evidence="7">
    <location>
        <begin position="284"/>
        <end position="394"/>
    </location>
</feature>
<evidence type="ECO:0000256" key="6">
    <source>
        <dbReference type="SAM" id="MobiDB-lite"/>
    </source>
</evidence>
<evidence type="ECO:0000313" key="10">
    <source>
        <dbReference type="EMBL" id="CAB4826225.1"/>
    </source>
</evidence>
<dbReference type="FunFam" id="2.40.110.10:FF:000011">
    <property type="entry name" value="Acyl-CoA dehydrogenase FadE34"/>
    <property type="match status" value="1"/>
</dbReference>
<dbReference type="InterPro" id="IPR036250">
    <property type="entry name" value="AcylCo_DH-like_C"/>
</dbReference>
<evidence type="ECO:0000259" key="9">
    <source>
        <dbReference type="Pfam" id="PF02771"/>
    </source>
</evidence>
<evidence type="ECO:0000256" key="3">
    <source>
        <dbReference type="ARBA" id="ARBA00022630"/>
    </source>
</evidence>
<protein>
    <submittedName>
        <fullName evidence="10">Unannotated protein</fullName>
    </submittedName>
</protein>
<dbReference type="Gene3D" id="1.20.140.10">
    <property type="entry name" value="Butyryl-CoA Dehydrogenase, subunit A, domain 3"/>
    <property type="match status" value="1"/>
</dbReference>
<name>A0A6J7A0B2_9ZZZZ</name>
<evidence type="ECO:0000256" key="1">
    <source>
        <dbReference type="ARBA" id="ARBA00001974"/>
    </source>
</evidence>
<evidence type="ECO:0000259" key="8">
    <source>
        <dbReference type="Pfam" id="PF02770"/>
    </source>
</evidence>
<dbReference type="InterPro" id="IPR046373">
    <property type="entry name" value="Acyl-CoA_Oxase/DH_mid-dom_sf"/>
</dbReference>
<dbReference type="SUPFAM" id="SSF56645">
    <property type="entry name" value="Acyl-CoA dehydrogenase NM domain-like"/>
    <property type="match status" value="1"/>
</dbReference>
<feature type="domain" description="Acyl-CoA dehydrogenase/oxidase N-terminal" evidence="9">
    <location>
        <begin position="23"/>
        <end position="106"/>
    </location>
</feature>
<comment type="similarity">
    <text evidence="2">Belongs to the acyl-CoA dehydrogenase family.</text>
</comment>
<keyword evidence="4" id="KW-0274">FAD</keyword>
<dbReference type="InterPro" id="IPR037069">
    <property type="entry name" value="AcylCoA_DH/ox_N_sf"/>
</dbReference>
<proteinExistence type="inferred from homology"/>
<dbReference type="GO" id="GO:0050660">
    <property type="term" value="F:flavin adenine dinucleotide binding"/>
    <property type="evidence" value="ECO:0007669"/>
    <property type="project" value="InterPro"/>
</dbReference>
<dbReference type="AlphaFoldDB" id="A0A6J7A0B2"/>
<dbReference type="GO" id="GO:0005886">
    <property type="term" value="C:plasma membrane"/>
    <property type="evidence" value="ECO:0007669"/>
    <property type="project" value="TreeGrafter"/>
</dbReference>
<keyword evidence="5" id="KW-0560">Oxidoreductase</keyword>
<dbReference type="PANTHER" id="PTHR43292">
    <property type="entry name" value="ACYL-COA DEHYDROGENASE"/>
    <property type="match status" value="1"/>
</dbReference>
<dbReference type="PANTHER" id="PTHR43292:SF4">
    <property type="entry name" value="ACYL-COA DEHYDROGENASE FADE34"/>
    <property type="match status" value="1"/>
</dbReference>
<dbReference type="Gene3D" id="2.40.110.10">
    <property type="entry name" value="Butyryl-CoA Dehydrogenase, subunit A, domain 2"/>
    <property type="match status" value="1"/>
</dbReference>
<dbReference type="Pfam" id="PF02771">
    <property type="entry name" value="Acyl-CoA_dh_N"/>
    <property type="match status" value="1"/>
</dbReference>
<evidence type="ECO:0000256" key="4">
    <source>
        <dbReference type="ARBA" id="ARBA00022827"/>
    </source>
</evidence>
<sequence length="416" mass="44366">MSNTTAEQVRAGVEAWIGANWDPALSVREWWARLAASGYAAPMLPVEVGGLGYSRDLFASVNSALAKAGCVGPPLGMGISLVSPTIAVHGTETQKQTLIREILLGEVAWCQLFSEPNSGSDLAGMQCRAELDGDEYVITGQKVWTTGGQWADRGMLLARTNFDLPKHQGITFFALNMHQPGVEVRPLREMTGRAMFNEVFITEARVHRDMVIGGLNNGWAVANTTLTFERASIGSGGGGNFGVAIPGTVANNLDRAVGDFVAERSSQAAGSVGPGTVKQYIGIARERGLINDPTVRQDLAELHILTEVNRLNMLRTRAAQNLTGVEGNLAKMLMTHTLRRARDVGSALLGAGAMLWGPDAPTGGAVQEMTVYSPAPSIYGGTDQVQRNIVGERGLGLPKEPGDFRAMPFKDLPKNG</sequence>
<comment type="cofactor">
    <cofactor evidence="1">
        <name>FAD</name>
        <dbReference type="ChEBI" id="CHEBI:57692"/>
    </cofactor>
</comment>
<dbReference type="InterPro" id="IPR013786">
    <property type="entry name" value="AcylCoA_DH/ox_N"/>
</dbReference>
<organism evidence="10">
    <name type="scientific">freshwater metagenome</name>
    <dbReference type="NCBI Taxonomy" id="449393"/>
    <lineage>
        <taxon>unclassified sequences</taxon>
        <taxon>metagenomes</taxon>
        <taxon>ecological metagenomes</taxon>
    </lineage>
</organism>
<dbReference type="Gene3D" id="1.10.540.10">
    <property type="entry name" value="Acyl-CoA dehydrogenase/oxidase, N-terminal domain"/>
    <property type="match status" value="1"/>
</dbReference>
<gene>
    <name evidence="10" type="ORF">UFOPK3001_02489</name>
</gene>
<feature type="region of interest" description="Disordered" evidence="6">
    <location>
        <begin position="393"/>
        <end position="416"/>
    </location>
</feature>
<dbReference type="InterPro" id="IPR009100">
    <property type="entry name" value="AcylCoA_DH/oxidase_NM_dom_sf"/>
</dbReference>
<dbReference type="Pfam" id="PF00441">
    <property type="entry name" value="Acyl-CoA_dh_1"/>
    <property type="match status" value="1"/>
</dbReference>
<dbReference type="InterPro" id="IPR009075">
    <property type="entry name" value="AcylCo_DH/oxidase_C"/>
</dbReference>
<dbReference type="InterPro" id="IPR052161">
    <property type="entry name" value="Mycobact_Acyl-CoA_DH"/>
</dbReference>
<dbReference type="InterPro" id="IPR006091">
    <property type="entry name" value="Acyl-CoA_Oxase/DH_mid-dom"/>
</dbReference>
<feature type="domain" description="Acyl-CoA oxidase/dehydrogenase middle" evidence="8">
    <location>
        <begin position="110"/>
        <end position="194"/>
    </location>
</feature>
<evidence type="ECO:0000259" key="7">
    <source>
        <dbReference type="Pfam" id="PF00441"/>
    </source>
</evidence>
<keyword evidence="3" id="KW-0285">Flavoprotein</keyword>
<dbReference type="GO" id="GO:0016627">
    <property type="term" value="F:oxidoreductase activity, acting on the CH-CH group of donors"/>
    <property type="evidence" value="ECO:0007669"/>
    <property type="project" value="InterPro"/>
</dbReference>